<comment type="catalytic activity">
    <reaction evidence="2">
        <text>a uridine in RNA = a pseudouridine in RNA</text>
        <dbReference type="Rhea" id="RHEA:48348"/>
        <dbReference type="Rhea" id="RHEA-COMP:12068"/>
        <dbReference type="Rhea" id="RHEA-COMP:12069"/>
        <dbReference type="ChEBI" id="CHEBI:65314"/>
        <dbReference type="ChEBI" id="CHEBI:65315"/>
    </reaction>
</comment>
<dbReference type="GO" id="GO:0009982">
    <property type="term" value="F:pseudouridine synthase activity"/>
    <property type="evidence" value="ECO:0007669"/>
    <property type="project" value="InterPro"/>
</dbReference>
<evidence type="ECO:0000313" key="7">
    <source>
        <dbReference type="EMBL" id="PLW57123.1"/>
    </source>
</evidence>
<proteinExistence type="inferred from homology"/>
<dbReference type="InterPro" id="IPR006145">
    <property type="entry name" value="PsdUridine_synth_RsuA/RluA"/>
</dbReference>
<gene>
    <name evidence="7" type="ORF">PCANC_01963</name>
    <name evidence="5" type="ORF">PCANC_17323</name>
    <name evidence="6" type="ORF">PCASD_00865</name>
</gene>
<dbReference type="Gene3D" id="3.30.2350.10">
    <property type="entry name" value="Pseudouridine synthase"/>
    <property type="match status" value="1"/>
</dbReference>
<feature type="compositionally biased region" description="Basic residues" evidence="3">
    <location>
        <begin position="333"/>
        <end position="343"/>
    </location>
</feature>
<evidence type="ECO:0000259" key="4">
    <source>
        <dbReference type="Pfam" id="PF00849"/>
    </source>
</evidence>
<dbReference type="Proteomes" id="UP000235392">
    <property type="component" value="Unassembled WGS sequence"/>
</dbReference>
<keyword evidence="2" id="KW-0413">Isomerase</keyword>
<dbReference type="GO" id="GO:0000455">
    <property type="term" value="P:enzyme-directed rRNA pseudouridine synthesis"/>
    <property type="evidence" value="ECO:0007669"/>
    <property type="project" value="TreeGrafter"/>
</dbReference>
<dbReference type="OrthoDB" id="424794at2759"/>
<comment type="caution">
    <text evidence="6">The sequence shown here is derived from an EMBL/GenBank/DDBJ whole genome shotgun (WGS) entry which is preliminary data.</text>
</comment>
<comment type="similarity">
    <text evidence="2">Belongs to the pseudouridine synthase RluA family.</text>
</comment>
<protein>
    <recommendedName>
        <fullName evidence="2">Pseudouridine synthase</fullName>
        <ecNumber evidence="2">5.4.99.-</ecNumber>
    </recommendedName>
</protein>
<dbReference type="InterPro" id="IPR050188">
    <property type="entry name" value="RluA_PseudoU_synthase"/>
</dbReference>
<evidence type="ECO:0000313" key="9">
    <source>
        <dbReference type="Proteomes" id="UP000235392"/>
    </source>
</evidence>
<dbReference type="InterPro" id="IPR006225">
    <property type="entry name" value="PsdUridine_synth_RluC/D"/>
</dbReference>
<comment type="function">
    <text evidence="2">Responsible for synthesis of pseudouridine from uracil.</text>
</comment>
<evidence type="ECO:0000313" key="5">
    <source>
        <dbReference type="EMBL" id="PLW11720.1"/>
    </source>
</evidence>
<feature type="compositionally biased region" description="Basic and acidic residues" evidence="3">
    <location>
        <begin position="323"/>
        <end position="332"/>
    </location>
</feature>
<dbReference type="GO" id="GO:0003723">
    <property type="term" value="F:RNA binding"/>
    <property type="evidence" value="ECO:0007669"/>
    <property type="project" value="InterPro"/>
</dbReference>
<dbReference type="Pfam" id="PF00849">
    <property type="entry name" value="PseudoU_synth_2"/>
    <property type="match status" value="1"/>
</dbReference>
<dbReference type="STRING" id="200324.A0A2N5VPE8"/>
<dbReference type="EMBL" id="PGCJ01001008">
    <property type="protein sequence ID" value="PLW11720.1"/>
    <property type="molecule type" value="Genomic_DNA"/>
</dbReference>
<dbReference type="EC" id="5.4.99.-" evidence="2"/>
<dbReference type="PANTHER" id="PTHR21600:SF40">
    <property type="entry name" value="PSEUDOURIDYLATE SYNTHASE RPUSD2"/>
    <property type="match status" value="1"/>
</dbReference>
<dbReference type="CDD" id="cd02557">
    <property type="entry name" value="PseudoU_synth_ScRIB2"/>
    <property type="match status" value="1"/>
</dbReference>
<feature type="domain" description="Pseudouridine synthase RsuA/RluA-like" evidence="4">
    <location>
        <begin position="116"/>
        <end position="264"/>
    </location>
</feature>
<evidence type="ECO:0000313" key="8">
    <source>
        <dbReference type="Proteomes" id="UP000235388"/>
    </source>
</evidence>
<dbReference type="EMBL" id="PGCI01000003">
    <property type="protein sequence ID" value="PLW51846.1"/>
    <property type="molecule type" value="Genomic_DNA"/>
</dbReference>
<sequence>MEIHSSATKYDNKPTWYIENGLRKVQPYLFEFSTFAKERWRGRSVIDVFSTDFRDRSTEYYAHAVASGVIKINGKNIKKDVIIRNGDRITNILHRHEPPVTGDPVRILHRDDEKGLLVVEKPGSMPVHPTGRYNYNTLLSILRFDYDLPLVHTSNRLDRLTSGVMVCALTVEASRGLSKYFSTEGAVQKEYIARCRGNFPEGDVTCEEPLLTIDRQIGLNVVHPEGKHAKTIFKKLSYDPETDSSVLHCRPITGRSHQIRVHLQFLGFPILNDTIYCNLKAWGPSHGKGGIYFAPTAKADTTESPEEGALTKAGEGGSVEDVSGGREEDKESHKRRASKKLGRNQRQGVSQVSGKRVKLDPESAEAGNCSGVAINQLAEAVILELRKARDIEDDFGRVKDTVHIDRAFKSPLELQQSRTAAAAASSTSPPDPLDGQFCLDCGIPLLPDPKPEQLYIYLHAFRYQTDSWDFSSQMPWWSVDEEWKARRHTQ</sequence>
<dbReference type="Proteomes" id="UP000235388">
    <property type="component" value="Unassembled WGS sequence"/>
</dbReference>
<accession>A0A2N5VPE8</accession>
<dbReference type="InterPro" id="IPR020103">
    <property type="entry name" value="PsdUridine_synth_cat_dom_sf"/>
</dbReference>
<dbReference type="AlphaFoldDB" id="A0A2N5VPE8"/>
<feature type="compositionally biased region" description="Polar residues" evidence="3">
    <location>
        <begin position="344"/>
        <end position="353"/>
    </location>
</feature>
<evidence type="ECO:0000256" key="2">
    <source>
        <dbReference type="RuleBase" id="RU362028"/>
    </source>
</evidence>
<reference evidence="8 9" key="1">
    <citation type="submission" date="2017-11" db="EMBL/GenBank/DDBJ databases">
        <title>De novo assembly and phasing of dikaryotic genomes from two isolates of Puccinia coronata f. sp. avenae, the causal agent of oat crown rust.</title>
        <authorList>
            <person name="Miller M.E."/>
            <person name="Zhang Y."/>
            <person name="Omidvar V."/>
            <person name="Sperschneider J."/>
            <person name="Schwessinger B."/>
            <person name="Raley C."/>
            <person name="Palmer J.M."/>
            <person name="Garnica D."/>
            <person name="Upadhyaya N."/>
            <person name="Rathjen J."/>
            <person name="Taylor J.M."/>
            <person name="Park R.F."/>
            <person name="Dodds P.N."/>
            <person name="Hirsch C.D."/>
            <person name="Kianian S.F."/>
            <person name="Figueroa M."/>
        </authorList>
    </citation>
    <scope>NUCLEOTIDE SEQUENCE [LARGE SCALE GENOMIC DNA]</scope>
    <source>
        <strain evidence="5">12NC29</strain>
        <strain evidence="6">12SD80</strain>
    </source>
</reference>
<evidence type="ECO:0000256" key="3">
    <source>
        <dbReference type="SAM" id="MobiDB-lite"/>
    </source>
</evidence>
<feature type="region of interest" description="Disordered" evidence="3">
    <location>
        <begin position="299"/>
        <end position="365"/>
    </location>
</feature>
<organism evidence="6 9">
    <name type="scientific">Puccinia coronata f. sp. avenae</name>
    <dbReference type="NCBI Taxonomy" id="200324"/>
    <lineage>
        <taxon>Eukaryota</taxon>
        <taxon>Fungi</taxon>
        <taxon>Dikarya</taxon>
        <taxon>Basidiomycota</taxon>
        <taxon>Pucciniomycotina</taxon>
        <taxon>Pucciniomycetes</taxon>
        <taxon>Pucciniales</taxon>
        <taxon>Pucciniaceae</taxon>
        <taxon>Puccinia</taxon>
    </lineage>
</organism>
<dbReference type="EMBL" id="PGCJ01000014">
    <property type="protein sequence ID" value="PLW57123.1"/>
    <property type="molecule type" value="Genomic_DNA"/>
</dbReference>
<name>A0A2N5VPE8_9BASI</name>
<feature type="active site" evidence="1">
    <location>
        <position position="158"/>
    </location>
</feature>
<evidence type="ECO:0000256" key="1">
    <source>
        <dbReference type="PIRSR" id="PIRSR606225-1"/>
    </source>
</evidence>
<dbReference type="SUPFAM" id="SSF55120">
    <property type="entry name" value="Pseudouridine synthase"/>
    <property type="match status" value="1"/>
</dbReference>
<evidence type="ECO:0000313" key="6">
    <source>
        <dbReference type="EMBL" id="PLW51846.1"/>
    </source>
</evidence>
<dbReference type="NCBIfam" id="TIGR00005">
    <property type="entry name" value="rluA_subfam"/>
    <property type="match status" value="1"/>
</dbReference>
<keyword evidence="8" id="KW-1185">Reference proteome</keyword>
<dbReference type="PANTHER" id="PTHR21600">
    <property type="entry name" value="MITOCHONDRIAL RNA PSEUDOURIDINE SYNTHASE"/>
    <property type="match status" value="1"/>
</dbReference>